<protein>
    <submittedName>
        <fullName evidence="4">SpoVK/Ycf46/Vps4 family AAA+-type ATPase</fullName>
    </submittedName>
</protein>
<keyword evidence="5" id="KW-1185">Reference proteome</keyword>
<dbReference type="Pfam" id="PF00004">
    <property type="entry name" value="AAA"/>
    <property type="match status" value="1"/>
</dbReference>
<dbReference type="AlphaFoldDB" id="A0A7W3P4F2"/>
<evidence type="ECO:0000313" key="4">
    <source>
        <dbReference type="EMBL" id="MBA8792823.1"/>
    </source>
</evidence>
<keyword evidence="1" id="KW-0547">Nucleotide-binding</keyword>
<dbReference type="SMART" id="SM00382">
    <property type="entry name" value="AAA"/>
    <property type="match status" value="1"/>
</dbReference>
<dbReference type="PANTHER" id="PTHR23077">
    <property type="entry name" value="AAA-FAMILY ATPASE"/>
    <property type="match status" value="1"/>
</dbReference>
<dbReference type="Gene3D" id="3.40.50.300">
    <property type="entry name" value="P-loop containing nucleotide triphosphate hydrolases"/>
    <property type="match status" value="1"/>
</dbReference>
<comment type="caution">
    <text evidence="4">The sequence shown here is derived from an EMBL/GenBank/DDBJ whole genome shotgun (WGS) entry which is preliminary data.</text>
</comment>
<evidence type="ECO:0000256" key="2">
    <source>
        <dbReference type="ARBA" id="ARBA00022840"/>
    </source>
</evidence>
<dbReference type="Gene3D" id="1.10.8.60">
    <property type="match status" value="1"/>
</dbReference>
<sequence>MLADPRANAADLASSAPDASGLALLARPARTLAPETVPSVPAAPVAAAPVWDAPTAPDHVGGARSWKLLHSDLGLDDVHGLRPVVRRLRSAVRRAERLAAVGRSAGLLLYGPQGCGRTLLVRAVAGELGGSLVRLQVADLVTRASRTADPAETVELELAALFAAAVRTPSTVVLLDELDALTPGSEAGRTVWTAADAVVGRLAAELDGSSSTARRGRRVVLVGSTERPWLVPPALRGSDRLGPEVLVAEPDRHARRAILERRLAGPSVGLVNLRRLVRSTTGLSAADLVWVCTRARALASWDQLTGRGPGLVGMAELAAAVSEVRPTARLWRAERTRVEEHTDVPLSLLPARS</sequence>
<dbReference type="Proteomes" id="UP000523079">
    <property type="component" value="Unassembled WGS sequence"/>
</dbReference>
<dbReference type="InterPro" id="IPR050168">
    <property type="entry name" value="AAA_ATPase_domain"/>
</dbReference>
<dbReference type="SUPFAM" id="SSF52540">
    <property type="entry name" value="P-loop containing nucleoside triphosphate hydrolases"/>
    <property type="match status" value="1"/>
</dbReference>
<feature type="domain" description="AAA+ ATPase" evidence="3">
    <location>
        <begin position="103"/>
        <end position="251"/>
    </location>
</feature>
<dbReference type="InterPro" id="IPR027417">
    <property type="entry name" value="P-loop_NTPase"/>
</dbReference>
<evidence type="ECO:0000313" key="5">
    <source>
        <dbReference type="Proteomes" id="UP000523079"/>
    </source>
</evidence>
<organism evidence="4 5">
    <name type="scientific">Microlunatus kandeliicorticis</name>
    <dbReference type="NCBI Taxonomy" id="1759536"/>
    <lineage>
        <taxon>Bacteria</taxon>
        <taxon>Bacillati</taxon>
        <taxon>Actinomycetota</taxon>
        <taxon>Actinomycetes</taxon>
        <taxon>Propionibacteriales</taxon>
        <taxon>Propionibacteriaceae</taxon>
        <taxon>Microlunatus</taxon>
    </lineage>
</organism>
<dbReference type="InterPro" id="IPR003959">
    <property type="entry name" value="ATPase_AAA_core"/>
</dbReference>
<name>A0A7W3P4F2_9ACTN</name>
<dbReference type="EMBL" id="JACGWT010000001">
    <property type="protein sequence ID" value="MBA8792823.1"/>
    <property type="molecule type" value="Genomic_DNA"/>
</dbReference>
<dbReference type="PANTHER" id="PTHR23077:SF171">
    <property type="entry name" value="NUCLEAR VALOSIN-CONTAINING PROTEIN-LIKE"/>
    <property type="match status" value="1"/>
</dbReference>
<gene>
    <name evidence="4" type="ORF">FHX74_000417</name>
</gene>
<dbReference type="RefSeq" id="WP_182558414.1">
    <property type="nucleotide sequence ID" value="NZ_JACGWT010000001.1"/>
</dbReference>
<dbReference type="GO" id="GO:0016887">
    <property type="term" value="F:ATP hydrolysis activity"/>
    <property type="evidence" value="ECO:0007669"/>
    <property type="project" value="InterPro"/>
</dbReference>
<accession>A0A7W3P4F2</accession>
<evidence type="ECO:0000259" key="3">
    <source>
        <dbReference type="SMART" id="SM00382"/>
    </source>
</evidence>
<dbReference type="GO" id="GO:0005524">
    <property type="term" value="F:ATP binding"/>
    <property type="evidence" value="ECO:0007669"/>
    <property type="project" value="UniProtKB-KW"/>
</dbReference>
<evidence type="ECO:0000256" key="1">
    <source>
        <dbReference type="ARBA" id="ARBA00022741"/>
    </source>
</evidence>
<reference evidence="4 5" key="1">
    <citation type="submission" date="2020-07" db="EMBL/GenBank/DDBJ databases">
        <title>Sequencing the genomes of 1000 actinobacteria strains.</title>
        <authorList>
            <person name="Klenk H.-P."/>
        </authorList>
    </citation>
    <scope>NUCLEOTIDE SEQUENCE [LARGE SCALE GENOMIC DNA]</scope>
    <source>
        <strain evidence="4 5">DSM 100723</strain>
    </source>
</reference>
<keyword evidence="2" id="KW-0067">ATP-binding</keyword>
<proteinExistence type="predicted"/>
<dbReference type="InterPro" id="IPR003593">
    <property type="entry name" value="AAA+_ATPase"/>
</dbReference>